<gene>
    <name evidence="3" type="ORF">MNODULE_12285</name>
</gene>
<dbReference type="PANTHER" id="PTHR23222">
    <property type="entry name" value="PROHIBITIN"/>
    <property type="match status" value="1"/>
</dbReference>
<dbReference type="InterPro" id="IPR001107">
    <property type="entry name" value="Band_7"/>
</dbReference>
<dbReference type="Gene3D" id="3.30.479.30">
    <property type="entry name" value="Band 7 domain"/>
    <property type="match status" value="1"/>
</dbReference>
<dbReference type="Pfam" id="PF01145">
    <property type="entry name" value="Band_7"/>
    <property type="match status" value="1"/>
</dbReference>
<dbReference type="InterPro" id="IPR000163">
    <property type="entry name" value="Prohibitin"/>
</dbReference>
<evidence type="ECO:0000256" key="1">
    <source>
        <dbReference type="ARBA" id="ARBA00004167"/>
    </source>
</evidence>
<reference evidence="3 4" key="1">
    <citation type="journal article" date="2020" name="Nature">
        <title>Bacterial chemolithoautotrophy via manganese oxidation.</title>
        <authorList>
            <person name="Yu H."/>
            <person name="Leadbetter J.R."/>
        </authorList>
    </citation>
    <scope>NUCLEOTIDE SEQUENCE [LARGE SCALE GENOMIC DNA]</scope>
    <source>
        <strain evidence="3 4">Mn-1</strain>
    </source>
</reference>
<dbReference type="InterPro" id="IPR036013">
    <property type="entry name" value="Band_7/SPFH_dom_sf"/>
</dbReference>
<protein>
    <submittedName>
        <fullName evidence="3">Prohibitin family protein</fullName>
    </submittedName>
</protein>
<evidence type="ECO:0000259" key="2">
    <source>
        <dbReference type="SMART" id="SM00244"/>
    </source>
</evidence>
<dbReference type="Proteomes" id="UP000534783">
    <property type="component" value="Unassembled WGS sequence"/>
</dbReference>
<dbReference type="EMBL" id="VTOW01000002">
    <property type="protein sequence ID" value="NKE71519.1"/>
    <property type="molecule type" value="Genomic_DNA"/>
</dbReference>
<dbReference type="PANTHER" id="PTHR23222:SF0">
    <property type="entry name" value="PROHIBITIN 1"/>
    <property type="match status" value="1"/>
</dbReference>
<organism evidence="3 4">
    <name type="scientific">Candidatus Manganitrophus noduliformans</name>
    <dbReference type="NCBI Taxonomy" id="2606439"/>
    <lineage>
        <taxon>Bacteria</taxon>
        <taxon>Pseudomonadati</taxon>
        <taxon>Nitrospirota</taxon>
        <taxon>Nitrospiria</taxon>
        <taxon>Candidatus Troglogloeales</taxon>
        <taxon>Candidatus Manganitrophaceae</taxon>
        <taxon>Candidatus Manganitrophus</taxon>
    </lineage>
</organism>
<evidence type="ECO:0000313" key="4">
    <source>
        <dbReference type="Proteomes" id="UP000534783"/>
    </source>
</evidence>
<comment type="subcellular location">
    <subcellularLocation>
        <location evidence="1">Membrane</location>
        <topology evidence="1">Single-pass membrane protein</topology>
    </subcellularLocation>
</comment>
<proteinExistence type="predicted"/>
<dbReference type="CDD" id="cd03401">
    <property type="entry name" value="SPFH_prohibitin"/>
    <property type="match status" value="1"/>
</dbReference>
<dbReference type="PRINTS" id="PR00679">
    <property type="entry name" value="PROHIBITIN"/>
</dbReference>
<dbReference type="SUPFAM" id="SSF117892">
    <property type="entry name" value="Band 7/SPFH domain"/>
    <property type="match status" value="1"/>
</dbReference>
<name>A0A7X6DQM8_9BACT</name>
<comment type="caution">
    <text evidence="3">The sequence shown here is derived from an EMBL/GenBank/DDBJ whole genome shotgun (WGS) entry which is preliminary data.</text>
</comment>
<evidence type="ECO:0000313" key="3">
    <source>
        <dbReference type="EMBL" id="NKE71519.1"/>
    </source>
</evidence>
<dbReference type="SMART" id="SM00244">
    <property type="entry name" value="PHB"/>
    <property type="match status" value="1"/>
</dbReference>
<sequence length="273" mass="30354">MADIYEMKMPGGANLPRLIVLGAVVLLLLIVLFSSFQVVGAGQRGVVFSKLSGIRDVTLDEGLHFKIPFVEEVVLMDVRVQKSQTAAPAASKDLQNVSSTIAVNFHIDPSRAQKVYQEVGVSYKERVIDPAVQEAVKAATAHFTAEELITRRGEVKDAIKTTLIERLVQFHILVDEFSIIDFSFSEEFNRAIEAKQTAEQSALKARRDLDRIKIEADQRITQARAEAEGQRLQRETLTPILLQLRAIEKWDGKLPQVSGGAMPFIDVNSLKTK</sequence>
<feature type="domain" description="Band 7" evidence="2">
    <location>
        <begin position="34"/>
        <end position="196"/>
    </location>
</feature>
<dbReference type="GO" id="GO:0016020">
    <property type="term" value="C:membrane"/>
    <property type="evidence" value="ECO:0007669"/>
    <property type="project" value="UniProtKB-SubCell"/>
</dbReference>
<keyword evidence="4" id="KW-1185">Reference proteome</keyword>
<dbReference type="AlphaFoldDB" id="A0A7X6DQM8"/>
<dbReference type="RefSeq" id="WP_168060224.1">
    <property type="nucleotide sequence ID" value="NZ_VTOW01000002.1"/>
</dbReference>
<accession>A0A7X6DQM8</accession>